<dbReference type="InterPro" id="IPR043146">
    <property type="entry name" value="Penicillin_amidase_N_B-knob"/>
</dbReference>
<dbReference type="Gene3D" id="3.60.20.10">
    <property type="entry name" value="Glutamine Phosphoribosylpyrophosphate, subunit 1, domain 1"/>
    <property type="match status" value="1"/>
</dbReference>
<evidence type="ECO:0000256" key="2">
    <source>
        <dbReference type="ARBA" id="ARBA00022801"/>
    </source>
</evidence>
<keyword evidence="8" id="KW-1185">Reference proteome</keyword>
<dbReference type="InterPro" id="IPR002692">
    <property type="entry name" value="S45"/>
</dbReference>
<sequence>MSAESRPSGAPPFEVWRDELGVPHVRAADELSLAYGQGWVTARDRAWQIEVDRWRAEGRLAERIGAAGLAWDRFAVRVRLADTARRVHEALPATERTWLAAYTAGVDAGLADMRTAEERALDAHFGAGPQRTPWPAWGPVGVFLVAHVLFSGFPSVLWRDHVARRVAPEAAAWFGEPAPSSGSNAWAIARSASGAPLLAGDPHRLLELPGVYQQVRLACPEYDVVGLAFPGVPGVQHFGHAGEAAWGITNAMAHHVEVFAERLRAGEAAGPDGWAPTASGVETLAVRGGQPERAMWVETERGPVVAGDLAGDAWSVRWPVRVTADVGVPSWRALLRARSARDVARAFEGWVDPVNRVLAADREEALSLTAGRLVQRDRAERVLPVPAWSDAARERPWALLPATAPVRDVHADANERPSDPDHDLGWRYAHHRADRLRTLLAEPPAGGETPAAQHRLHADTVHLGAAPLVLLLPAGEPRADRLRAWAAEGARMDAASGGAALFAAFRHALVARVATHPTLAPLADPHPYGEIFDPWFSLRARVAEALPRLLDVLYDEAGRRQAAAAALADAVAEPTWGATHRVHPLAVLADVPGLDPAALPSVPAVALSGDADTPWCTASVPGVSDLSWRGSVARWVWDLADRDASRWGVPFGASGDPASPHFDDQLTTWARAGTSPVVTDWTRLHRETPDTPATPEERTA</sequence>
<dbReference type="InterPro" id="IPR043147">
    <property type="entry name" value="Penicillin_amidase_A-knob"/>
</dbReference>
<dbReference type="Gene3D" id="1.10.439.10">
    <property type="entry name" value="Penicillin Amidohydrolase, domain 1"/>
    <property type="match status" value="1"/>
</dbReference>
<organism evidence="7 8">
    <name type="scientific">Microbacterium stercoris</name>
    <dbReference type="NCBI Taxonomy" id="2820289"/>
    <lineage>
        <taxon>Bacteria</taxon>
        <taxon>Bacillati</taxon>
        <taxon>Actinomycetota</taxon>
        <taxon>Actinomycetes</taxon>
        <taxon>Micrococcales</taxon>
        <taxon>Microbacteriaceae</taxon>
        <taxon>Microbacterium</taxon>
    </lineage>
</organism>
<dbReference type="PANTHER" id="PTHR34218">
    <property type="entry name" value="PEPTIDASE S45 PENICILLIN AMIDASE"/>
    <property type="match status" value="1"/>
</dbReference>
<dbReference type="AlphaFoldDB" id="A0A939QRC6"/>
<keyword evidence="5" id="KW-0106">Calcium</keyword>
<feature type="region of interest" description="Disordered" evidence="6">
    <location>
        <begin position="680"/>
        <end position="700"/>
    </location>
</feature>
<dbReference type="Proteomes" id="UP000680132">
    <property type="component" value="Unassembled WGS sequence"/>
</dbReference>
<evidence type="ECO:0000313" key="7">
    <source>
        <dbReference type="EMBL" id="MBO3664116.1"/>
    </source>
</evidence>
<dbReference type="InterPro" id="IPR014395">
    <property type="entry name" value="Pen/GL7ACA/AHL_acylase"/>
</dbReference>
<dbReference type="EMBL" id="JAGFOA010000004">
    <property type="protein sequence ID" value="MBO3664116.1"/>
    <property type="molecule type" value="Genomic_DNA"/>
</dbReference>
<proteinExistence type="inferred from homology"/>
<feature type="binding site" evidence="5">
    <location>
        <position position="256"/>
    </location>
    <ligand>
        <name>Ca(2+)</name>
        <dbReference type="ChEBI" id="CHEBI:29108"/>
    </ligand>
</feature>
<dbReference type="PIRSF" id="PIRSF001227">
    <property type="entry name" value="Pen_acylase"/>
    <property type="match status" value="1"/>
</dbReference>
<keyword evidence="2" id="KW-0378">Hydrolase</keyword>
<reference evidence="7" key="1">
    <citation type="submission" date="2021-03" db="EMBL/GenBank/DDBJ databases">
        <title>Microbacterium sp. nov., a novel actinobacterium isolated from cow dung.</title>
        <authorList>
            <person name="Zhang L."/>
        </authorList>
    </citation>
    <scope>NUCLEOTIDE SEQUENCE</scope>
    <source>
        <strain evidence="7">NEAU-LLB</strain>
    </source>
</reference>
<evidence type="ECO:0000256" key="4">
    <source>
        <dbReference type="PIRSR" id="PIRSR001227-1"/>
    </source>
</evidence>
<protein>
    <submittedName>
        <fullName evidence="7">Penicillin acylase family protein</fullName>
    </submittedName>
</protein>
<dbReference type="RefSeq" id="WP_208503862.1">
    <property type="nucleotide sequence ID" value="NZ_JAGFOA010000004.1"/>
</dbReference>
<dbReference type="GO" id="GO:0046872">
    <property type="term" value="F:metal ion binding"/>
    <property type="evidence" value="ECO:0007669"/>
    <property type="project" value="UniProtKB-KW"/>
</dbReference>
<dbReference type="GO" id="GO:0017000">
    <property type="term" value="P:antibiotic biosynthetic process"/>
    <property type="evidence" value="ECO:0007669"/>
    <property type="project" value="InterPro"/>
</dbReference>
<name>A0A939QRC6_9MICO</name>
<dbReference type="InterPro" id="IPR029055">
    <property type="entry name" value="Ntn_hydrolases_N"/>
</dbReference>
<dbReference type="Gene3D" id="1.10.1400.10">
    <property type="match status" value="1"/>
</dbReference>
<dbReference type="SUPFAM" id="SSF56235">
    <property type="entry name" value="N-terminal nucleophile aminohydrolases (Ntn hydrolases)"/>
    <property type="match status" value="1"/>
</dbReference>
<comment type="caution">
    <text evidence="7">The sequence shown here is derived from an EMBL/GenBank/DDBJ whole genome shotgun (WGS) entry which is preliminary data.</text>
</comment>
<dbReference type="Gene3D" id="2.30.120.10">
    <property type="match status" value="1"/>
</dbReference>
<gene>
    <name evidence="7" type="ORF">J5V96_11415</name>
</gene>
<evidence type="ECO:0000256" key="6">
    <source>
        <dbReference type="SAM" id="MobiDB-lite"/>
    </source>
</evidence>
<evidence type="ECO:0000256" key="1">
    <source>
        <dbReference type="ARBA" id="ARBA00006586"/>
    </source>
</evidence>
<comment type="cofactor">
    <cofactor evidence="5">
        <name>Ca(2+)</name>
        <dbReference type="ChEBI" id="CHEBI:29108"/>
    </cofactor>
    <text evidence="5">Binds 1 Ca(2+) ion per dimer.</text>
</comment>
<dbReference type="PANTHER" id="PTHR34218:SF4">
    <property type="entry name" value="ACYL-HOMOSERINE LACTONE ACYLASE QUIP"/>
    <property type="match status" value="1"/>
</dbReference>
<accession>A0A939QRC6</accession>
<keyword evidence="5" id="KW-0479">Metal-binding</keyword>
<evidence type="ECO:0000256" key="3">
    <source>
        <dbReference type="ARBA" id="ARBA00023145"/>
    </source>
</evidence>
<feature type="active site" description="Nucleophile" evidence="4">
    <location>
        <position position="183"/>
    </location>
</feature>
<keyword evidence="3" id="KW-0865">Zymogen</keyword>
<dbReference type="Pfam" id="PF01804">
    <property type="entry name" value="Penicil_amidase"/>
    <property type="match status" value="1"/>
</dbReference>
<comment type="similarity">
    <text evidence="1">Belongs to the peptidase S45 family.</text>
</comment>
<evidence type="ECO:0000313" key="8">
    <source>
        <dbReference type="Proteomes" id="UP000680132"/>
    </source>
</evidence>
<dbReference type="InterPro" id="IPR023343">
    <property type="entry name" value="Penicillin_amidase_dom1"/>
</dbReference>
<feature type="compositionally biased region" description="Basic and acidic residues" evidence="6">
    <location>
        <begin position="682"/>
        <end position="700"/>
    </location>
</feature>
<dbReference type="GO" id="GO:0016811">
    <property type="term" value="F:hydrolase activity, acting on carbon-nitrogen (but not peptide) bonds, in linear amides"/>
    <property type="evidence" value="ECO:0007669"/>
    <property type="project" value="InterPro"/>
</dbReference>
<evidence type="ECO:0000256" key="5">
    <source>
        <dbReference type="PIRSR" id="PIRSR001227-2"/>
    </source>
</evidence>